<proteinExistence type="predicted"/>
<dbReference type="Proteomes" id="UP000076798">
    <property type="component" value="Unassembled WGS sequence"/>
</dbReference>
<protein>
    <submittedName>
        <fullName evidence="1">Uncharacterized protein</fullName>
    </submittedName>
</protein>
<accession>A0A166DMD4</accession>
<sequence>QEVADALGVHRNTVLNYMKTYGIEREYSVISDAQLDALVQEFRRDRPDSGHRYVHGFVRDRGFLVQ</sequence>
<feature type="non-terminal residue" evidence="1">
    <location>
        <position position="66"/>
    </location>
</feature>
<evidence type="ECO:0000313" key="1">
    <source>
        <dbReference type="EMBL" id="KZT38686.1"/>
    </source>
</evidence>
<dbReference type="STRING" id="1314776.A0A166DMD4"/>
<dbReference type="OrthoDB" id="2686689at2759"/>
<name>A0A166DMD4_9AGAM</name>
<organism evidence="1 2">
    <name type="scientific">Sistotremastrum suecicum HHB10207 ss-3</name>
    <dbReference type="NCBI Taxonomy" id="1314776"/>
    <lineage>
        <taxon>Eukaryota</taxon>
        <taxon>Fungi</taxon>
        <taxon>Dikarya</taxon>
        <taxon>Basidiomycota</taxon>
        <taxon>Agaricomycotina</taxon>
        <taxon>Agaricomycetes</taxon>
        <taxon>Sistotremastrales</taxon>
        <taxon>Sistotremastraceae</taxon>
        <taxon>Sistotremastrum</taxon>
    </lineage>
</organism>
<gene>
    <name evidence="1" type="ORF">SISSUDRAFT_963630</name>
</gene>
<evidence type="ECO:0000313" key="2">
    <source>
        <dbReference type="Proteomes" id="UP000076798"/>
    </source>
</evidence>
<dbReference type="AlphaFoldDB" id="A0A166DMD4"/>
<reference evidence="1 2" key="1">
    <citation type="journal article" date="2016" name="Mol. Biol. Evol.">
        <title>Comparative Genomics of Early-Diverging Mushroom-Forming Fungi Provides Insights into the Origins of Lignocellulose Decay Capabilities.</title>
        <authorList>
            <person name="Nagy L.G."/>
            <person name="Riley R."/>
            <person name="Tritt A."/>
            <person name="Adam C."/>
            <person name="Daum C."/>
            <person name="Floudas D."/>
            <person name="Sun H."/>
            <person name="Yadav J.S."/>
            <person name="Pangilinan J."/>
            <person name="Larsson K.H."/>
            <person name="Matsuura K."/>
            <person name="Barry K."/>
            <person name="Labutti K."/>
            <person name="Kuo R."/>
            <person name="Ohm R.A."/>
            <person name="Bhattacharya S.S."/>
            <person name="Shirouzu T."/>
            <person name="Yoshinaga Y."/>
            <person name="Martin F.M."/>
            <person name="Grigoriev I.V."/>
            <person name="Hibbett D.S."/>
        </authorList>
    </citation>
    <scope>NUCLEOTIDE SEQUENCE [LARGE SCALE GENOMIC DNA]</scope>
    <source>
        <strain evidence="1 2">HHB10207 ss-3</strain>
    </source>
</reference>
<keyword evidence="2" id="KW-1185">Reference proteome</keyword>
<dbReference type="EMBL" id="KV428059">
    <property type="protein sequence ID" value="KZT38686.1"/>
    <property type="molecule type" value="Genomic_DNA"/>
</dbReference>
<feature type="non-terminal residue" evidence="1">
    <location>
        <position position="1"/>
    </location>
</feature>